<dbReference type="Proteomes" id="UP001201812">
    <property type="component" value="Unassembled WGS sequence"/>
</dbReference>
<feature type="transmembrane region" description="Helical" evidence="1">
    <location>
        <begin position="147"/>
        <end position="166"/>
    </location>
</feature>
<accession>A0AAD4QWY2</accession>
<sequence>MEMYFFKHDEWERLYNCSLYRVDDIPLEKRQHIALGVFFILVSIIFITLYTPCIIAVRNHLKHSCYKFLFFLGIVDILSIPMNGILTGYMTIVGAMFCNYPKLLYFSGSYGYFCWITETTMAIFLALNRCCEILSPNIARYLFHGQLPWLWMIVLMMYGLYFAIFTKPVMFNGIYMAWFNNPHVGYNDDPGGITYGNHLHFVHNIIVCCSLTGLYVLFCILYLLKSRTLRRHSSNAGPVFVKNTLQRSVFIQVLLISSINTIGSALYIYMQFVNVTPWLTIAAQFSWIIINGMPGILFLVVNKTIRTECIQMIFKISKAAPTSENQIYALRPISGGRPNSQ</sequence>
<feature type="transmembrane region" description="Helical" evidence="1">
    <location>
        <begin position="69"/>
        <end position="97"/>
    </location>
</feature>
<dbReference type="SUPFAM" id="SSF81321">
    <property type="entry name" value="Family A G protein-coupled receptor-like"/>
    <property type="match status" value="1"/>
</dbReference>
<reference evidence="2" key="1">
    <citation type="submission" date="2022-01" db="EMBL/GenBank/DDBJ databases">
        <title>Genome Sequence Resource for Two Populations of Ditylenchus destructor, the Migratory Endoparasitic Phytonematode.</title>
        <authorList>
            <person name="Zhang H."/>
            <person name="Lin R."/>
            <person name="Xie B."/>
        </authorList>
    </citation>
    <scope>NUCLEOTIDE SEQUENCE</scope>
    <source>
        <strain evidence="2">BazhouSP</strain>
    </source>
</reference>
<feature type="transmembrane region" description="Helical" evidence="1">
    <location>
        <begin position="33"/>
        <end position="57"/>
    </location>
</feature>
<name>A0AAD4QWY2_9BILA</name>
<dbReference type="Pfam" id="PF10321">
    <property type="entry name" value="7TM_GPCR_Srt"/>
    <property type="match status" value="1"/>
</dbReference>
<gene>
    <name evidence="2" type="ORF">DdX_16183</name>
</gene>
<dbReference type="PANTHER" id="PTHR23021:SF11">
    <property type="entry name" value="SERPENTINE RECEPTOR, CLASS T"/>
    <property type="match status" value="1"/>
</dbReference>
<comment type="caution">
    <text evidence="2">The sequence shown here is derived from an EMBL/GenBank/DDBJ whole genome shotgun (WGS) entry which is preliminary data.</text>
</comment>
<dbReference type="AlphaFoldDB" id="A0AAD4QWY2"/>
<feature type="transmembrane region" description="Helical" evidence="1">
    <location>
        <begin position="109"/>
        <end position="127"/>
    </location>
</feature>
<feature type="transmembrane region" description="Helical" evidence="1">
    <location>
        <begin position="249"/>
        <end position="269"/>
    </location>
</feature>
<evidence type="ECO:0000313" key="3">
    <source>
        <dbReference type="Proteomes" id="UP001201812"/>
    </source>
</evidence>
<keyword evidence="3" id="KW-1185">Reference proteome</keyword>
<dbReference type="Gene3D" id="1.20.1070.10">
    <property type="entry name" value="Rhodopsin 7-helix transmembrane proteins"/>
    <property type="match status" value="1"/>
</dbReference>
<organism evidence="2 3">
    <name type="scientific">Ditylenchus destructor</name>
    <dbReference type="NCBI Taxonomy" id="166010"/>
    <lineage>
        <taxon>Eukaryota</taxon>
        <taxon>Metazoa</taxon>
        <taxon>Ecdysozoa</taxon>
        <taxon>Nematoda</taxon>
        <taxon>Chromadorea</taxon>
        <taxon>Rhabditida</taxon>
        <taxon>Tylenchina</taxon>
        <taxon>Tylenchomorpha</taxon>
        <taxon>Sphaerularioidea</taxon>
        <taxon>Anguinidae</taxon>
        <taxon>Anguininae</taxon>
        <taxon>Ditylenchus</taxon>
    </lineage>
</organism>
<proteinExistence type="predicted"/>
<feature type="transmembrane region" description="Helical" evidence="1">
    <location>
        <begin position="201"/>
        <end position="224"/>
    </location>
</feature>
<dbReference type="InterPro" id="IPR019425">
    <property type="entry name" value="7TM_GPCR_serpentine_rcpt_Srt"/>
</dbReference>
<keyword evidence="1" id="KW-0812">Transmembrane</keyword>
<dbReference type="PANTHER" id="PTHR23021">
    <property type="entry name" value="SERPENTINE RECEPTOR, CLASS T"/>
    <property type="match status" value="1"/>
</dbReference>
<evidence type="ECO:0000313" key="2">
    <source>
        <dbReference type="EMBL" id="KAI1701282.1"/>
    </source>
</evidence>
<keyword evidence="1" id="KW-0472">Membrane</keyword>
<evidence type="ECO:0000256" key="1">
    <source>
        <dbReference type="SAM" id="Phobius"/>
    </source>
</evidence>
<dbReference type="EMBL" id="JAKKPZ010000122">
    <property type="protein sequence ID" value="KAI1701282.1"/>
    <property type="molecule type" value="Genomic_DNA"/>
</dbReference>
<keyword evidence="1" id="KW-1133">Transmembrane helix</keyword>
<protein>
    <submittedName>
        <fullName evidence="2">Serpentine type 7TM GPCR chemoreceptor srt domain-containing protein</fullName>
    </submittedName>
</protein>
<feature type="transmembrane region" description="Helical" evidence="1">
    <location>
        <begin position="281"/>
        <end position="301"/>
    </location>
</feature>